<evidence type="ECO:0000313" key="3">
    <source>
        <dbReference type="EMBL" id="PUA87224.1"/>
    </source>
</evidence>
<feature type="compositionally biased region" description="Low complexity" evidence="1">
    <location>
        <begin position="97"/>
        <end position="107"/>
    </location>
</feature>
<feature type="compositionally biased region" description="Polar residues" evidence="1">
    <location>
        <begin position="261"/>
        <end position="275"/>
    </location>
</feature>
<reference evidence="3 4" key="1">
    <citation type="journal article" date="2016" name="Nat. Commun.">
        <title>Local admixture of amplified and diversified secreted pathogenesis determinants shapes mosaic Toxoplasma gondii genomes.</title>
        <authorList>
            <person name="Lorenzi H."/>
            <person name="Khan A."/>
            <person name="Behnke M.S."/>
            <person name="Namasivayam S."/>
            <person name="Swapna L.S."/>
            <person name="Hadjithomas M."/>
            <person name="Karamycheva S."/>
            <person name="Pinney D."/>
            <person name="Brunk B.P."/>
            <person name="Ajioka J.W."/>
            <person name="Ajzenberg D."/>
            <person name="Boothroyd J.C."/>
            <person name="Boyle J.P."/>
            <person name="Darde M.L."/>
            <person name="Diaz-Miranda M.A."/>
            <person name="Dubey J.P."/>
            <person name="Fritz H.M."/>
            <person name="Gennari S.M."/>
            <person name="Gregory B.D."/>
            <person name="Kim K."/>
            <person name="Saeij J.P."/>
            <person name="Su C."/>
            <person name="White M.W."/>
            <person name="Zhu X.Q."/>
            <person name="Howe D.K."/>
            <person name="Rosenthal B.M."/>
            <person name="Grigg M.E."/>
            <person name="Parkinson J."/>
            <person name="Liu L."/>
            <person name="Kissinger J.C."/>
            <person name="Roos D.S."/>
            <person name="Sibley L.D."/>
        </authorList>
    </citation>
    <scope>NUCLEOTIDE SEQUENCE [LARGE SCALE GENOMIC DNA]</scope>
    <source>
        <strain evidence="3 4">TgCATBr9</strain>
    </source>
</reference>
<proteinExistence type="predicted"/>
<gene>
    <name evidence="3" type="ORF">TGBR9_242900</name>
</gene>
<dbReference type="AlphaFoldDB" id="A0A2T6IPF5"/>
<feature type="compositionally biased region" description="Acidic residues" evidence="1">
    <location>
        <begin position="167"/>
        <end position="179"/>
    </location>
</feature>
<keyword evidence="2" id="KW-0472">Membrane</keyword>
<organism evidence="3 4">
    <name type="scientific">Toxoplasma gondii TgCATBr9</name>
    <dbReference type="NCBI Taxonomy" id="943120"/>
    <lineage>
        <taxon>Eukaryota</taxon>
        <taxon>Sar</taxon>
        <taxon>Alveolata</taxon>
        <taxon>Apicomplexa</taxon>
        <taxon>Conoidasida</taxon>
        <taxon>Coccidia</taxon>
        <taxon>Eucoccidiorida</taxon>
        <taxon>Eimeriorina</taxon>
        <taxon>Sarcocystidae</taxon>
        <taxon>Toxoplasma</taxon>
    </lineage>
</organism>
<dbReference type="EMBL" id="AFHV02002132">
    <property type="protein sequence ID" value="PUA87224.1"/>
    <property type="molecule type" value="Genomic_DNA"/>
</dbReference>
<dbReference type="VEuPathDB" id="ToxoDB:TGBR9_242900"/>
<evidence type="ECO:0000256" key="1">
    <source>
        <dbReference type="SAM" id="MobiDB-lite"/>
    </source>
</evidence>
<feature type="region of interest" description="Disordered" evidence="1">
    <location>
        <begin position="48"/>
        <end position="283"/>
    </location>
</feature>
<comment type="caution">
    <text evidence="3">The sequence shown here is derived from an EMBL/GenBank/DDBJ whole genome shotgun (WGS) entry which is preliminary data.</text>
</comment>
<sequence length="331" mass="33728">MVRTVTKGNASDNGLKGSVTNYTFTNPPAAYLNKSFSFCVQFTTDSTVTTSTTSATTTSATEATTTQSSSSTGDSSAPPTANGGSTSGSSGDGGSPDGPDSSGSSSTEPSKPINPTPDQSPGLQPQPEEPQDSQPQQPPQESTQTKPPAGPPVASKPNEEGTPGVHEDEDGADEEDGQDASEHPSDNSGSPHQGGTGHGGQEQTQEIKPDGATTGPNHSEQVLPDDQKPGVTPGLEPPKPAGGKVPSDNNKLKPPRPSETPALQNTRAPTPNIRSASFDAPSRMRRLSDVDASEVKYLTIVVHSAAWGFVAGTLSLSAALFSVGATVLASN</sequence>
<evidence type="ECO:0000313" key="4">
    <source>
        <dbReference type="Proteomes" id="UP000244488"/>
    </source>
</evidence>
<evidence type="ECO:0000256" key="2">
    <source>
        <dbReference type="SAM" id="Phobius"/>
    </source>
</evidence>
<keyword evidence="2" id="KW-0812">Transmembrane</keyword>
<feature type="transmembrane region" description="Helical" evidence="2">
    <location>
        <begin position="306"/>
        <end position="329"/>
    </location>
</feature>
<name>A0A2T6IPF5_TOXGO</name>
<feature type="compositionally biased region" description="Low complexity" evidence="1">
    <location>
        <begin position="48"/>
        <end position="89"/>
    </location>
</feature>
<dbReference type="Proteomes" id="UP000244488">
    <property type="component" value="Unassembled WGS sequence"/>
</dbReference>
<accession>A0A2T6IPF5</accession>
<feature type="compositionally biased region" description="Low complexity" evidence="1">
    <location>
        <begin position="132"/>
        <end position="147"/>
    </location>
</feature>
<protein>
    <submittedName>
        <fullName evidence="3">Toxoplasma gondii family A protein</fullName>
    </submittedName>
</protein>
<keyword evidence="2" id="KW-1133">Transmembrane helix</keyword>